<dbReference type="AlphaFoldDB" id="A0A023G0J0"/>
<sequence length="111" mass="12933">MMPLFLTCYWNVLPHLFHCCVGVNVLCNQTLYCLTIGSSCVQNVTKLFATKHDISDRTREQHVKSTRIHVSLHTSQSRISGYCYSRWFRLQRTQPNSDALTSWDYCESLLK</sequence>
<feature type="non-terminal residue" evidence="2">
    <location>
        <position position="111"/>
    </location>
</feature>
<dbReference type="EMBL" id="GBBM01007737">
    <property type="protein sequence ID" value="JAC27681.1"/>
    <property type="molecule type" value="mRNA"/>
</dbReference>
<feature type="signal peptide" evidence="1">
    <location>
        <begin position="1"/>
        <end position="22"/>
    </location>
</feature>
<name>A0A023G0J0_AMBTT</name>
<evidence type="ECO:0000256" key="1">
    <source>
        <dbReference type="SAM" id="SignalP"/>
    </source>
</evidence>
<keyword evidence="1" id="KW-0732">Signal</keyword>
<reference evidence="2" key="1">
    <citation type="submission" date="2014-03" db="EMBL/GenBank/DDBJ databases">
        <title>The sialotranscriptome of Amblyomma triste, Amblyomma parvum and Amblyomma cajennense ticks, uncovered by 454-based RNA-seq.</title>
        <authorList>
            <person name="Garcia G.R."/>
            <person name="Gardinassi L.G."/>
            <person name="Ribeiro J.M."/>
            <person name="Anatriello E."/>
            <person name="Ferreira B.R."/>
            <person name="Moreira H.N."/>
            <person name="Mafra C."/>
            <person name="Olegario M.M."/>
            <person name="Szabo P.J."/>
            <person name="Miranda-Santos I.K."/>
            <person name="Maruyama S.R."/>
        </authorList>
    </citation>
    <scope>NUCLEOTIDE SEQUENCE</scope>
    <source>
        <strain evidence="2">Mato Grasso do Sul</strain>
        <tissue evidence="2">Salivary glands</tissue>
    </source>
</reference>
<protein>
    <submittedName>
        <fullName evidence="2">Putative secreted protein</fullName>
    </submittedName>
</protein>
<organism evidence="2">
    <name type="scientific">Amblyomma triste</name>
    <name type="common">Neotropical tick</name>
    <dbReference type="NCBI Taxonomy" id="251400"/>
    <lineage>
        <taxon>Eukaryota</taxon>
        <taxon>Metazoa</taxon>
        <taxon>Ecdysozoa</taxon>
        <taxon>Arthropoda</taxon>
        <taxon>Chelicerata</taxon>
        <taxon>Arachnida</taxon>
        <taxon>Acari</taxon>
        <taxon>Parasitiformes</taxon>
        <taxon>Ixodida</taxon>
        <taxon>Ixodoidea</taxon>
        <taxon>Ixodidae</taxon>
        <taxon>Amblyomminae</taxon>
        <taxon>Amblyomma</taxon>
    </lineage>
</organism>
<accession>A0A023G0J0</accession>
<proteinExistence type="evidence at transcript level"/>
<feature type="chain" id="PRO_5001521457" evidence="1">
    <location>
        <begin position="23"/>
        <end position="111"/>
    </location>
</feature>
<evidence type="ECO:0000313" key="2">
    <source>
        <dbReference type="EMBL" id="JAC27681.1"/>
    </source>
</evidence>